<dbReference type="OrthoDB" id="1667587at2759"/>
<dbReference type="InterPro" id="IPR036322">
    <property type="entry name" value="WD40_repeat_dom_sf"/>
</dbReference>
<gene>
    <name evidence="4" type="ORF">BN9_107390</name>
</gene>
<dbReference type="AlphaFoldDB" id="A0A024GRP4"/>
<evidence type="ECO:0000313" key="4">
    <source>
        <dbReference type="EMBL" id="CCI49425.1"/>
    </source>
</evidence>
<keyword evidence="5" id="KW-1185">Reference proteome</keyword>
<dbReference type="InterPro" id="IPR048720">
    <property type="entry name" value="PROPPIN"/>
</dbReference>
<dbReference type="Gene3D" id="2.130.10.10">
    <property type="entry name" value="YVTN repeat-like/Quinoprotein amine dehydrogenase"/>
    <property type="match status" value="1"/>
</dbReference>
<dbReference type="EMBL" id="CAIX01000296">
    <property type="protein sequence ID" value="CCI49425.1"/>
    <property type="molecule type" value="Genomic_DNA"/>
</dbReference>
<dbReference type="PANTHER" id="PTHR11227">
    <property type="entry name" value="WD-REPEAT PROTEIN INTERACTING WITH PHOSPHOINOSIDES WIPI -RELATED"/>
    <property type="match status" value="1"/>
</dbReference>
<dbReference type="GO" id="GO:0005737">
    <property type="term" value="C:cytoplasm"/>
    <property type="evidence" value="ECO:0007669"/>
    <property type="project" value="UniProtKB-ARBA"/>
</dbReference>
<evidence type="ECO:0008006" key="6">
    <source>
        <dbReference type="Google" id="ProtNLM"/>
    </source>
</evidence>
<evidence type="ECO:0000256" key="1">
    <source>
        <dbReference type="ARBA" id="ARBA00022574"/>
    </source>
</evidence>
<evidence type="ECO:0000256" key="2">
    <source>
        <dbReference type="ARBA" id="ARBA00022737"/>
    </source>
</evidence>
<sequence>MKVAAANDKDALLFLNFNQNASCISAGTHKGFAIYNCEPFKKCFQEEIGGIGIAEMLYCTSLVALVGAGEIPAFSPRRLRMWNTKSGEAICDLNFVTAVLAVRMNNQRLVVILERTIHIFDIKSMKILQSLDTSPNPNALCVLSPHDNSHLAFPSGALMGEIVLYDANNLSVLNAFQAHRTPPVAMTFNADGTKLATASETGTLIRVFDIPSGRKLAAFRRGSYPAFIYCLAFNEISTILCASSDTGTIHFFSLNGTESSASGSFGVFAPITSTLASSRDASDTSSTGKSTSTSVPPKTQVWIKLWNRLEHIFHLHWLESQKEHEISHMLGSEPFIARIRSNRVLNICAVHGPDEDNIVRLYVVTIDGYFYEYSMLLDVGGECKLKRENVLFETASEEIQAVYLNN</sequence>
<dbReference type="InterPro" id="IPR015943">
    <property type="entry name" value="WD40/YVTN_repeat-like_dom_sf"/>
</dbReference>
<dbReference type="Proteomes" id="UP000053237">
    <property type="component" value="Unassembled WGS sequence"/>
</dbReference>
<reference evidence="4 5" key="1">
    <citation type="submission" date="2012-05" db="EMBL/GenBank/DDBJ databases">
        <title>Recombination and specialization in a pathogen metapopulation.</title>
        <authorList>
            <person name="Gardiner A."/>
            <person name="Kemen E."/>
            <person name="Schultz-Larsen T."/>
            <person name="MacLean D."/>
            <person name="Van Oosterhout C."/>
            <person name="Jones J.D.G."/>
        </authorList>
    </citation>
    <scope>NUCLEOTIDE SEQUENCE [LARGE SCALE GENOMIC DNA]</scope>
    <source>
        <strain evidence="4 5">Ac Nc2</strain>
    </source>
</reference>
<dbReference type="Pfam" id="PF21032">
    <property type="entry name" value="PROPPIN"/>
    <property type="match status" value="1"/>
</dbReference>
<accession>A0A024GRP4</accession>
<name>A0A024GRP4_9STRA</name>
<proteinExistence type="inferred from homology"/>
<comment type="caution">
    <text evidence="4">The sequence shown here is derived from an EMBL/GenBank/DDBJ whole genome shotgun (WGS) entry which is preliminary data.</text>
</comment>
<comment type="similarity">
    <text evidence="3">Belongs to the WD repeat PROPPIN family.</text>
</comment>
<dbReference type="STRING" id="65357.A0A024GRP4"/>
<dbReference type="SUPFAM" id="SSF50978">
    <property type="entry name" value="WD40 repeat-like"/>
    <property type="match status" value="1"/>
</dbReference>
<organism evidence="4 5">
    <name type="scientific">Albugo candida</name>
    <dbReference type="NCBI Taxonomy" id="65357"/>
    <lineage>
        <taxon>Eukaryota</taxon>
        <taxon>Sar</taxon>
        <taxon>Stramenopiles</taxon>
        <taxon>Oomycota</taxon>
        <taxon>Peronosporomycetes</taxon>
        <taxon>Albuginales</taxon>
        <taxon>Albuginaceae</taxon>
        <taxon>Albugo</taxon>
    </lineage>
</organism>
<evidence type="ECO:0000313" key="5">
    <source>
        <dbReference type="Proteomes" id="UP000053237"/>
    </source>
</evidence>
<dbReference type="FunFam" id="2.130.10.10:FF:000397">
    <property type="entry name" value="Autophagy-related protein 18"/>
    <property type="match status" value="1"/>
</dbReference>
<dbReference type="InterPro" id="IPR001680">
    <property type="entry name" value="WD40_rpt"/>
</dbReference>
<evidence type="ECO:0000256" key="3">
    <source>
        <dbReference type="ARBA" id="ARBA00025740"/>
    </source>
</evidence>
<dbReference type="InParanoid" id="A0A024GRP4"/>
<protein>
    <recommendedName>
        <fullName evidence="6">Autophagy-related protein 18</fullName>
    </recommendedName>
</protein>
<keyword evidence="2" id="KW-0677">Repeat</keyword>
<keyword evidence="1" id="KW-0853">WD repeat</keyword>
<dbReference type="SMART" id="SM00320">
    <property type="entry name" value="WD40"/>
    <property type="match status" value="2"/>
</dbReference>